<accession>A0ABZ0ERK8</accession>
<evidence type="ECO:0000313" key="3">
    <source>
        <dbReference type="Proteomes" id="UP001302652"/>
    </source>
</evidence>
<keyword evidence="2" id="KW-0255">Endonuclease</keyword>
<dbReference type="Pfam" id="PF01844">
    <property type="entry name" value="HNH"/>
    <property type="match status" value="1"/>
</dbReference>
<dbReference type="SMART" id="SM00507">
    <property type="entry name" value="HNHc"/>
    <property type="match status" value="1"/>
</dbReference>
<evidence type="ECO:0000259" key="1">
    <source>
        <dbReference type="SMART" id="SM00507"/>
    </source>
</evidence>
<dbReference type="Proteomes" id="UP001302652">
    <property type="component" value="Chromosome 1"/>
</dbReference>
<sequence length="109" mass="12134">MSRKLTTLKPRVPAANTNRLPVLEAKAGTTPRVRGRKWVQMRQRVAVDQQFKCQGCGCVWLPWRDQVDHHVPLEQGGSNDDSNLNLLCDDCHKVKTASEAKGRSAEGAL</sequence>
<keyword evidence="3" id="KW-1185">Reference proteome</keyword>
<keyword evidence="2" id="KW-0378">Hydrolase</keyword>
<dbReference type="InterPro" id="IPR003615">
    <property type="entry name" value="HNH_nuc"/>
</dbReference>
<dbReference type="RefSeq" id="WP_317021850.1">
    <property type="nucleotide sequence ID" value="NZ_CP136513.1"/>
</dbReference>
<protein>
    <submittedName>
        <fullName evidence="2">HNH endonuclease signature motif containing protein</fullName>
    </submittedName>
</protein>
<dbReference type="InterPro" id="IPR002711">
    <property type="entry name" value="HNH"/>
</dbReference>
<gene>
    <name evidence="2" type="ORF">RW095_26835</name>
</gene>
<dbReference type="CDD" id="cd00085">
    <property type="entry name" value="HNHc"/>
    <property type="match status" value="1"/>
</dbReference>
<feature type="domain" description="HNH nuclease" evidence="1">
    <location>
        <begin position="41"/>
        <end position="93"/>
    </location>
</feature>
<reference evidence="2 3" key="1">
    <citation type="submission" date="2023-10" db="EMBL/GenBank/DDBJ databases">
        <title>Surface-active antibiotics is a multifunctional adaptation for post-fire microbes.</title>
        <authorList>
            <person name="Liu M.D."/>
            <person name="Du Y."/>
            <person name="Koupaei S.K."/>
            <person name="Kim N.R."/>
            <person name="Zhang W."/>
            <person name="Traxler M.F."/>
        </authorList>
    </citation>
    <scope>NUCLEOTIDE SEQUENCE [LARGE SCALE GENOMIC DNA]</scope>
    <source>
        <strain evidence="2 3">F3</strain>
    </source>
</reference>
<dbReference type="GO" id="GO:0004519">
    <property type="term" value="F:endonuclease activity"/>
    <property type="evidence" value="ECO:0007669"/>
    <property type="project" value="UniProtKB-KW"/>
</dbReference>
<organism evidence="2 3">
    <name type="scientific">Paraburkholderia kirstenboschensis</name>
    <dbReference type="NCBI Taxonomy" id="1245436"/>
    <lineage>
        <taxon>Bacteria</taxon>
        <taxon>Pseudomonadati</taxon>
        <taxon>Pseudomonadota</taxon>
        <taxon>Betaproteobacteria</taxon>
        <taxon>Burkholderiales</taxon>
        <taxon>Burkholderiaceae</taxon>
        <taxon>Paraburkholderia</taxon>
    </lineage>
</organism>
<name>A0ABZ0ERK8_9BURK</name>
<keyword evidence="2" id="KW-0540">Nuclease</keyword>
<evidence type="ECO:0000313" key="2">
    <source>
        <dbReference type="EMBL" id="WOD19828.1"/>
    </source>
</evidence>
<dbReference type="Gene3D" id="1.10.30.50">
    <property type="match status" value="1"/>
</dbReference>
<dbReference type="EMBL" id="CP136513">
    <property type="protein sequence ID" value="WOD19828.1"/>
    <property type="molecule type" value="Genomic_DNA"/>
</dbReference>
<proteinExistence type="predicted"/>